<protein>
    <submittedName>
        <fullName evidence="1">Uncharacterized protein</fullName>
    </submittedName>
</protein>
<evidence type="ECO:0000313" key="2">
    <source>
        <dbReference type="Proteomes" id="UP001218188"/>
    </source>
</evidence>
<dbReference type="EMBL" id="JARJCM010000027">
    <property type="protein sequence ID" value="KAJ7039349.1"/>
    <property type="molecule type" value="Genomic_DNA"/>
</dbReference>
<comment type="caution">
    <text evidence="1">The sequence shown here is derived from an EMBL/GenBank/DDBJ whole genome shotgun (WGS) entry which is preliminary data.</text>
</comment>
<evidence type="ECO:0000313" key="1">
    <source>
        <dbReference type="EMBL" id="KAJ7039349.1"/>
    </source>
</evidence>
<organism evidence="1 2">
    <name type="scientific">Mycena alexandri</name>
    <dbReference type="NCBI Taxonomy" id="1745969"/>
    <lineage>
        <taxon>Eukaryota</taxon>
        <taxon>Fungi</taxon>
        <taxon>Dikarya</taxon>
        <taxon>Basidiomycota</taxon>
        <taxon>Agaricomycotina</taxon>
        <taxon>Agaricomycetes</taxon>
        <taxon>Agaricomycetidae</taxon>
        <taxon>Agaricales</taxon>
        <taxon>Marasmiineae</taxon>
        <taxon>Mycenaceae</taxon>
        <taxon>Mycena</taxon>
    </lineage>
</organism>
<dbReference type="Proteomes" id="UP001218188">
    <property type="component" value="Unassembled WGS sequence"/>
</dbReference>
<accession>A0AAD6T3X6</accession>
<dbReference type="AlphaFoldDB" id="A0AAD6T3X6"/>
<keyword evidence="2" id="KW-1185">Reference proteome</keyword>
<proteinExistence type="predicted"/>
<reference evidence="1" key="1">
    <citation type="submission" date="2023-03" db="EMBL/GenBank/DDBJ databases">
        <title>Massive genome expansion in bonnet fungi (Mycena s.s.) driven by repeated elements and novel gene families across ecological guilds.</title>
        <authorList>
            <consortium name="Lawrence Berkeley National Laboratory"/>
            <person name="Harder C.B."/>
            <person name="Miyauchi S."/>
            <person name="Viragh M."/>
            <person name="Kuo A."/>
            <person name="Thoen E."/>
            <person name="Andreopoulos B."/>
            <person name="Lu D."/>
            <person name="Skrede I."/>
            <person name="Drula E."/>
            <person name="Henrissat B."/>
            <person name="Morin E."/>
            <person name="Kohler A."/>
            <person name="Barry K."/>
            <person name="LaButti K."/>
            <person name="Morin E."/>
            <person name="Salamov A."/>
            <person name="Lipzen A."/>
            <person name="Mereny Z."/>
            <person name="Hegedus B."/>
            <person name="Baldrian P."/>
            <person name="Stursova M."/>
            <person name="Weitz H."/>
            <person name="Taylor A."/>
            <person name="Grigoriev I.V."/>
            <person name="Nagy L.G."/>
            <person name="Martin F."/>
            <person name="Kauserud H."/>
        </authorList>
    </citation>
    <scope>NUCLEOTIDE SEQUENCE</scope>
    <source>
        <strain evidence="1">CBHHK200</strain>
    </source>
</reference>
<sequence>MELNLPGVTSMLRYLAIEGALSKTLQHMICALWNKTLQHPLVLLNFCGPCKWKDPVRSRGGLQPVHEGISFGRVQISGIRQCGMWHVSVLQERTTKRSTRFDHGQLDEDFVFMPLFNPPPTKMRNLANRTQWHMTEVSERLLSLLPFQGAAVTVESSCCIHPNGYLPRPNECLVLHFSALRFYPVVNPASGDPFFDKVTIRLPGHDHCRWGSVGKTGGRGGGRPHRHP</sequence>
<gene>
    <name evidence="1" type="ORF">C8F04DRAFT_1178899</name>
</gene>
<name>A0AAD6T3X6_9AGAR</name>